<name>A0ABU5DLW3_9BURK</name>
<dbReference type="Pfam" id="PF00702">
    <property type="entry name" value="Hydrolase"/>
    <property type="match status" value="1"/>
</dbReference>
<reference evidence="1 2" key="1">
    <citation type="submission" date="2023-11" db="EMBL/GenBank/DDBJ databases">
        <title>Paucibacter sp. nov., isolated from fresh soil in Korea.</title>
        <authorList>
            <person name="Le N.T.T."/>
        </authorList>
    </citation>
    <scope>NUCLEOTIDE SEQUENCE [LARGE SCALE GENOMIC DNA]</scope>
    <source>
        <strain evidence="1 2">R3-3</strain>
    </source>
</reference>
<dbReference type="NCBIfam" id="TIGR01509">
    <property type="entry name" value="HAD-SF-IA-v3"/>
    <property type="match status" value="1"/>
</dbReference>
<comment type="caution">
    <text evidence="1">The sequence shown here is derived from an EMBL/GenBank/DDBJ whole genome shotgun (WGS) entry which is preliminary data.</text>
</comment>
<dbReference type="SFLD" id="SFLDS00003">
    <property type="entry name" value="Haloacid_Dehalogenase"/>
    <property type="match status" value="1"/>
</dbReference>
<dbReference type="SFLD" id="SFLDG01129">
    <property type="entry name" value="C1.5:_HAD__Beta-PGM__Phosphata"/>
    <property type="match status" value="1"/>
</dbReference>
<keyword evidence="2" id="KW-1185">Reference proteome</keyword>
<gene>
    <name evidence="1" type="ORF">SNE35_22510</name>
</gene>
<dbReference type="PANTHER" id="PTHR43481">
    <property type="entry name" value="FRUCTOSE-1-PHOSPHATE PHOSPHATASE"/>
    <property type="match status" value="1"/>
</dbReference>
<dbReference type="RefSeq" id="WP_320425253.1">
    <property type="nucleotide sequence ID" value="NZ_JAXCLA010000007.1"/>
</dbReference>
<dbReference type="InterPro" id="IPR023214">
    <property type="entry name" value="HAD_sf"/>
</dbReference>
<proteinExistence type="predicted"/>
<sequence length="190" mass="20845">MNPDAPFEALIFDCDGTLADTMPIHHECLATALARHGTTLPWDWYIARNGVAFTAMIDEVKRELGHSPEPDALMAELPQLYRERVHKVEEIAQVAAIARRHAGQVPMAVASNGEAELVHATLDAIGLKDLFQAIVTIEDVAQGKPEPDVYLEAARRLGVEPGLCVVYEDSDVGLEAARRAGMRRIDVRRG</sequence>
<evidence type="ECO:0000313" key="1">
    <source>
        <dbReference type="EMBL" id="MDY0747296.1"/>
    </source>
</evidence>
<dbReference type="InterPro" id="IPR006439">
    <property type="entry name" value="HAD-SF_hydro_IA"/>
</dbReference>
<dbReference type="SUPFAM" id="SSF56784">
    <property type="entry name" value="HAD-like"/>
    <property type="match status" value="1"/>
</dbReference>
<dbReference type="InterPro" id="IPR051806">
    <property type="entry name" value="HAD-like_SPP"/>
</dbReference>
<dbReference type="EMBL" id="JAXCLA010000007">
    <property type="protein sequence ID" value="MDY0747296.1"/>
    <property type="molecule type" value="Genomic_DNA"/>
</dbReference>
<dbReference type="CDD" id="cd07505">
    <property type="entry name" value="HAD_BPGM-like"/>
    <property type="match status" value="1"/>
</dbReference>
<dbReference type="PANTHER" id="PTHR43481:SF4">
    <property type="entry name" value="GLYCEROL-1-PHOSPHATE PHOSPHOHYDROLASE 1-RELATED"/>
    <property type="match status" value="1"/>
</dbReference>
<dbReference type="InterPro" id="IPR023198">
    <property type="entry name" value="PGP-like_dom2"/>
</dbReference>
<dbReference type="Gene3D" id="3.40.50.1000">
    <property type="entry name" value="HAD superfamily/HAD-like"/>
    <property type="match status" value="1"/>
</dbReference>
<dbReference type="InterPro" id="IPR036412">
    <property type="entry name" value="HAD-like_sf"/>
</dbReference>
<dbReference type="PRINTS" id="PR00413">
    <property type="entry name" value="HADHALOGNASE"/>
</dbReference>
<organism evidence="1 2">
    <name type="scientific">Roseateles agri</name>
    <dbReference type="NCBI Taxonomy" id="3098619"/>
    <lineage>
        <taxon>Bacteria</taxon>
        <taxon>Pseudomonadati</taxon>
        <taxon>Pseudomonadota</taxon>
        <taxon>Betaproteobacteria</taxon>
        <taxon>Burkholderiales</taxon>
        <taxon>Sphaerotilaceae</taxon>
        <taxon>Roseateles</taxon>
    </lineage>
</organism>
<accession>A0ABU5DLW3</accession>
<evidence type="ECO:0000313" key="2">
    <source>
        <dbReference type="Proteomes" id="UP001285263"/>
    </source>
</evidence>
<dbReference type="Gene3D" id="1.10.150.240">
    <property type="entry name" value="Putative phosphatase, domain 2"/>
    <property type="match status" value="1"/>
</dbReference>
<protein>
    <submittedName>
        <fullName evidence="1">HAD family phosphatase</fullName>
    </submittedName>
</protein>
<dbReference type="Proteomes" id="UP001285263">
    <property type="component" value="Unassembled WGS sequence"/>
</dbReference>